<evidence type="ECO:0000256" key="6">
    <source>
        <dbReference type="ARBA" id="ARBA00023268"/>
    </source>
</evidence>
<evidence type="ECO:0000259" key="12">
    <source>
        <dbReference type="Pfam" id="PF00912"/>
    </source>
</evidence>
<keyword evidence="10" id="KW-0812">Transmembrane</keyword>
<sequence length="796" mass="85813">MHACAVPGTSYDAGVSVTQAALRAGGKLSALLAFFAVAAIAGTLIACLVTPAVAIAGSATGKQIDAFQSLPENLEITPLDQKARIYAKSKGKQVLLASFFNQNRDVVKWDDIPKTVKDATLAAEDVRFYQHGPVDPNGIARALVSNFMHKDIQGASTISQQYVKNVCVQQAEAMPVTDKKSAAAAKAAYEKCTDRSYNRKIREMRLAIGLEKKYDKNEILLGYLNIAGFGGRTYGIEAASQYYYDKRAEDLDIGQAATLISIVNNPEAFRLDKKANLPGAEGRRNYVLATERDHGMITAEEYEKYSTQPIKTTITQPSTGCQTAGTAAFFCTYVYNTILTSPEFGKTTAERQASLMTKGWRIYTTLDLDLQRKAQKAVDRYVPQKPGYADVGAASTSVQVGTGRVLTMVQNKTFKPNGAKNRTKYSAVNYNTDELLGAGAGFQPGSTFKAFTMIGWLKSGHTLGQTVNGNGRTIPMSNFTACGRTYGYGPYQFKNDDPRIDKGNFDIQSGTARSINGVFMSMAQEQDLCDLQKIAQSMGVTNGLIKRNKKDEAVRDKNGIPESKPLDVTPAMAMGTASSVAPLNMAVGYTTIANKGVRCDAIGIDRILDVDGKKVKVPGADCRRVQDEQLMIAAGYDLRNPVQRGTMTPDRLSDGKYLFGKTGTTDDAKDTWVMGSTTKVSTAVWVGNVTGKVNLRRVYSPAACNTGSQFAVMRHCIFQAIQRTMNAKYGGAAGWPTPLPQYLYGGKAIQHADARPQSTPKPPKKDDKPSVGKPAVGKPGGGKPDDGGKKPGGGNR</sequence>
<dbReference type="GO" id="GO:0006508">
    <property type="term" value="P:proteolysis"/>
    <property type="evidence" value="ECO:0007669"/>
    <property type="project" value="UniProtKB-KW"/>
</dbReference>
<feature type="region of interest" description="Disordered" evidence="9">
    <location>
        <begin position="749"/>
        <end position="796"/>
    </location>
</feature>
<dbReference type="GO" id="GO:0030288">
    <property type="term" value="C:outer membrane-bounded periplasmic space"/>
    <property type="evidence" value="ECO:0007669"/>
    <property type="project" value="TreeGrafter"/>
</dbReference>
<dbReference type="InterPro" id="IPR012338">
    <property type="entry name" value="Beta-lactam/transpept-like"/>
</dbReference>
<dbReference type="GO" id="GO:0008955">
    <property type="term" value="F:peptidoglycan glycosyltransferase activity"/>
    <property type="evidence" value="ECO:0007669"/>
    <property type="project" value="UniProtKB-EC"/>
</dbReference>
<keyword evidence="10" id="KW-1133">Transmembrane helix</keyword>
<keyword evidence="5" id="KW-0378">Hydrolase</keyword>
<evidence type="ECO:0000256" key="10">
    <source>
        <dbReference type="SAM" id="Phobius"/>
    </source>
</evidence>
<dbReference type="SUPFAM" id="SSF56601">
    <property type="entry name" value="beta-lactamase/transpeptidase-like"/>
    <property type="match status" value="1"/>
</dbReference>
<dbReference type="PANTHER" id="PTHR32282:SF33">
    <property type="entry name" value="PEPTIDOGLYCAN GLYCOSYLTRANSFERASE"/>
    <property type="match status" value="1"/>
</dbReference>
<dbReference type="PANTHER" id="PTHR32282">
    <property type="entry name" value="BINDING PROTEIN TRANSPEPTIDASE, PUTATIVE-RELATED"/>
    <property type="match status" value="1"/>
</dbReference>
<proteinExistence type="predicted"/>
<evidence type="ECO:0000256" key="4">
    <source>
        <dbReference type="ARBA" id="ARBA00022679"/>
    </source>
</evidence>
<dbReference type="Gene3D" id="3.40.710.10">
    <property type="entry name" value="DD-peptidase/beta-lactamase superfamily"/>
    <property type="match status" value="1"/>
</dbReference>
<dbReference type="InterPro" id="IPR036950">
    <property type="entry name" value="PBP_transglycosylase"/>
</dbReference>
<dbReference type="InterPro" id="IPR001264">
    <property type="entry name" value="Glyco_trans_51"/>
</dbReference>
<evidence type="ECO:0000256" key="5">
    <source>
        <dbReference type="ARBA" id="ARBA00022801"/>
    </source>
</evidence>
<name>A0A3A1TUW1_9MICO</name>
<comment type="catalytic activity">
    <reaction evidence="8">
        <text>[GlcNAc-(1-&gt;4)-Mur2Ac(oyl-L-Ala-gamma-D-Glu-L-Lys-D-Ala-D-Ala)](n)-di-trans,octa-cis-undecaprenyl diphosphate + beta-D-GlcNAc-(1-&gt;4)-Mur2Ac(oyl-L-Ala-gamma-D-Glu-L-Lys-D-Ala-D-Ala)-di-trans,octa-cis-undecaprenyl diphosphate = [GlcNAc-(1-&gt;4)-Mur2Ac(oyl-L-Ala-gamma-D-Glu-L-Lys-D-Ala-D-Ala)](n+1)-di-trans,octa-cis-undecaprenyl diphosphate + di-trans,octa-cis-undecaprenyl diphosphate + H(+)</text>
        <dbReference type="Rhea" id="RHEA:23708"/>
        <dbReference type="Rhea" id="RHEA-COMP:9602"/>
        <dbReference type="Rhea" id="RHEA-COMP:9603"/>
        <dbReference type="ChEBI" id="CHEBI:15378"/>
        <dbReference type="ChEBI" id="CHEBI:58405"/>
        <dbReference type="ChEBI" id="CHEBI:60033"/>
        <dbReference type="ChEBI" id="CHEBI:78435"/>
        <dbReference type="EC" id="2.4.99.28"/>
    </reaction>
</comment>
<evidence type="ECO:0000256" key="3">
    <source>
        <dbReference type="ARBA" id="ARBA00022676"/>
    </source>
</evidence>
<evidence type="ECO:0000313" key="14">
    <source>
        <dbReference type="Proteomes" id="UP000265742"/>
    </source>
</evidence>
<protein>
    <submittedName>
        <fullName evidence="13">Penicillin-binding protein</fullName>
    </submittedName>
</protein>
<evidence type="ECO:0000256" key="2">
    <source>
        <dbReference type="ARBA" id="ARBA00022670"/>
    </source>
</evidence>
<keyword evidence="6" id="KW-0511">Multifunctional enzyme</keyword>
<keyword evidence="10" id="KW-0472">Membrane</keyword>
<accession>A0A3A1TUW1</accession>
<keyword evidence="14" id="KW-1185">Reference proteome</keyword>
<feature type="transmembrane region" description="Helical" evidence="10">
    <location>
        <begin position="31"/>
        <end position="54"/>
    </location>
</feature>
<dbReference type="SUPFAM" id="SSF53955">
    <property type="entry name" value="Lysozyme-like"/>
    <property type="match status" value="1"/>
</dbReference>
<keyword evidence="2" id="KW-0645">Protease</keyword>
<dbReference type="GO" id="GO:0009252">
    <property type="term" value="P:peptidoglycan biosynthetic process"/>
    <property type="evidence" value="ECO:0007669"/>
    <property type="project" value="TreeGrafter"/>
</dbReference>
<dbReference type="GO" id="GO:0009002">
    <property type="term" value="F:serine-type D-Ala-D-Ala carboxypeptidase activity"/>
    <property type="evidence" value="ECO:0007669"/>
    <property type="project" value="UniProtKB-EC"/>
</dbReference>
<comment type="caution">
    <text evidence="13">The sequence shown here is derived from an EMBL/GenBank/DDBJ whole genome shotgun (WGS) entry which is preliminary data.</text>
</comment>
<keyword evidence="3" id="KW-0328">Glycosyltransferase</keyword>
<dbReference type="Gene3D" id="1.10.3810.10">
    <property type="entry name" value="Biosynthetic peptidoglycan transglycosylase-like"/>
    <property type="match status" value="1"/>
</dbReference>
<organism evidence="13 14">
    <name type="scientific">Amnibacterium setariae</name>
    <dbReference type="NCBI Taxonomy" id="2306585"/>
    <lineage>
        <taxon>Bacteria</taxon>
        <taxon>Bacillati</taxon>
        <taxon>Actinomycetota</taxon>
        <taxon>Actinomycetes</taxon>
        <taxon>Micrococcales</taxon>
        <taxon>Microbacteriaceae</taxon>
        <taxon>Amnibacterium</taxon>
    </lineage>
</organism>
<evidence type="ECO:0000259" key="11">
    <source>
        <dbReference type="Pfam" id="PF00905"/>
    </source>
</evidence>
<dbReference type="EMBL" id="QXTG01000002">
    <property type="protein sequence ID" value="RIX27589.1"/>
    <property type="molecule type" value="Genomic_DNA"/>
</dbReference>
<dbReference type="InterPro" id="IPR023346">
    <property type="entry name" value="Lysozyme-like_dom_sf"/>
</dbReference>
<dbReference type="Pfam" id="PF00905">
    <property type="entry name" value="Transpeptidase"/>
    <property type="match status" value="1"/>
</dbReference>
<evidence type="ECO:0000256" key="7">
    <source>
        <dbReference type="ARBA" id="ARBA00034000"/>
    </source>
</evidence>
<dbReference type="InterPro" id="IPR001460">
    <property type="entry name" value="PCN-bd_Tpept"/>
</dbReference>
<dbReference type="AlphaFoldDB" id="A0A3A1TUW1"/>
<reference evidence="14" key="1">
    <citation type="submission" date="2018-09" db="EMBL/GenBank/DDBJ databases">
        <authorList>
            <person name="Kim I."/>
        </authorList>
    </citation>
    <scope>NUCLEOTIDE SEQUENCE [LARGE SCALE GENOMIC DNA]</scope>
    <source>
        <strain evidence="14">DD4a</strain>
    </source>
</reference>
<evidence type="ECO:0000256" key="8">
    <source>
        <dbReference type="ARBA" id="ARBA00049902"/>
    </source>
</evidence>
<evidence type="ECO:0000256" key="1">
    <source>
        <dbReference type="ARBA" id="ARBA00022645"/>
    </source>
</evidence>
<dbReference type="Proteomes" id="UP000265742">
    <property type="component" value="Unassembled WGS sequence"/>
</dbReference>
<gene>
    <name evidence="13" type="ORF">D1781_08440</name>
</gene>
<feature type="domain" description="Penicillin-binding protein transpeptidase" evidence="11">
    <location>
        <begin position="399"/>
        <end position="685"/>
    </location>
</feature>
<keyword evidence="4" id="KW-0808">Transferase</keyword>
<dbReference type="Pfam" id="PF00912">
    <property type="entry name" value="Transgly"/>
    <property type="match status" value="1"/>
</dbReference>
<keyword evidence="1" id="KW-0121">Carboxypeptidase</keyword>
<comment type="catalytic activity">
    <reaction evidence="7">
        <text>Preferential cleavage: (Ac)2-L-Lys-D-Ala-|-D-Ala. Also transpeptidation of peptidyl-alanyl moieties that are N-acyl substituents of D-alanine.</text>
        <dbReference type="EC" id="3.4.16.4"/>
    </reaction>
</comment>
<dbReference type="GO" id="GO:0008658">
    <property type="term" value="F:penicillin binding"/>
    <property type="evidence" value="ECO:0007669"/>
    <property type="project" value="InterPro"/>
</dbReference>
<evidence type="ECO:0000256" key="9">
    <source>
        <dbReference type="SAM" id="MobiDB-lite"/>
    </source>
</evidence>
<evidence type="ECO:0000313" key="13">
    <source>
        <dbReference type="EMBL" id="RIX27589.1"/>
    </source>
</evidence>
<feature type="domain" description="Glycosyl transferase family 51" evidence="12">
    <location>
        <begin position="96"/>
        <end position="289"/>
    </location>
</feature>
<dbReference type="InterPro" id="IPR050396">
    <property type="entry name" value="Glycosyltr_51/Transpeptidase"/>
</dbReference>